<dbReference type="EMBL" id="KZ772673">
    <property type="protein sequence ID" value="PTQ50423.1"/>
    <property type="molecule type" value="Genomic_DNA"/>
</dbReference>
<dbReference type="Proteomes" id="UP000244005">
    <property type="component" value="Unassembled WGS sequence"/>
</dbReference>
<reference evidence="3" key="1">
    <citation type="journal article" date="2017" name="Cell">
        <title>Insights into land plant evolution garnered from the Marchantia polymorpha genome.</title>
        <authorList>
            <person name="Bowman J.L."/>
            <person name="Kohchi T."/>
            <person name="Yamato K.T."/>
            <person name="Jenkins J."/>
            <person name="Shu S."/>
            <person name="Ishizaki K."/>
            <person name="Yamaoka S."/>
            <person name="Nishihama R."/>
            <person name="Nakamura Y."/>
            <person name="Berger F."/>
            <person name="Adam C."/>
            <person name="Aki S.S."/>
            <person name="Althoff F."/>
            <person name="Araki T."/>
            <person name="Arteaga-Vazquez M.A."/>
            <person name="Balasubrmanian S."/>
            <person name="Barry K."/>
            <person name="Bauer D."/>
            <person name="Boehm C.R."/>
            <person name="Briginshaw L."/>
            <person name="Caballero-Perez J."/>
            <person name="Catarino B."/>
            <person name="Chen F."/>
            <person name="Chiyoda S."/>
            <person name="Chovatia M."/>
            <person name="Davies K.M."/>
            <person name="Delmans M."/>
            <person name="Demura T."/>
            <person name="Dierschke T."/>
            <person name="Dolan L."/>
            <person name="Dorantes-Acosta A.E."/>
            <person name="Eklund D.M."/>
            <person name="Florent S.N."/>
            <person name="Flores-Sandoval E."/>
            <person name="Fujiyama A."/>
            <person name="Fukuzawa H."/>
            <person name="Galik B."/>
            <person name="Grimanelli D."/>
            <person name="Grimwood J."/>
            <person name="Grossniklaus U."/>
            <person name="Hamada T."/>
            <person name="Haseloff J."/>
            <person name="Hetherington A.J."/>
            <person name="Higo A."/>
            <person name="Hirakawa Y."/>
            <person name="Hundley H.N."/>
            <person name="Ikeda Y."/>
            <person name="Inoue K."/>
            <person name="Inoue S.I."/>
            <person name="Ishida S."/>
            <person name="Jia Q."/>
            <person name="Kakita M."/>
            <person name="Kanazawa T."/>
            <person name="Kawai Y."/>
            <person name="Kawashima T."/>
            <person name="Kennedy M."/>
            <person name="Kinose K."/>
            <person name="Kinoshita T."/>
            <person name="Kohara Y."/>
            <person name="Koide E."/>
            <person name="Komatsu K."/>
            <person name="Kopischke S."/>
            <person name="Kubo M."/>
            <person name="Kyozuka J."/>
            <person name="Lagercrantz U."/>
            <person name="Lin S.S."/>
            <person name="Lindquist E."/>
            <person name="Lipzen A.M."/>
            <person name="Lu C.W."/>
            <person name="De Luna E."/>
            <person name="Martienssen R.A."/>
            <person name="Minamino N."/>
            <person name="Mizutani M."/>
            <person name="Mizutani M."/>
            <person name="Mochizuki N."/>
            <person name="Monte I."/>
            <person name="Mosher R."/>
            <person name="Nagasaki H."/>
            <person name="Nakagami H."/>
            <person name="Naramoto S."/>
            <person name="Nishitani K."/>
            <person name="Ohtani M."/>
            <person name="Okamoto T."/>
            <person name="Okumura M."/>
            <person name="Phillips J."/>
            <person name="Pollak B."/>
            <person name="Reinders A."/>
            <person name="Rovekamp M."/>
            <person name="Sano R."/>
            <person name="Sawa S."/>
            <person name="Schmid M.W."/>
            <person name="Shirakawa M."/>
            <person name="Solano R."/>
            <person name="Spunde A."/>
            <person name="Suetsugu N."/>
            <person name="Sugano S."/>
            <person name="Sugiyama A."/>
            <person name="Sun R."/>
            <person name="Suzuki Y."/>
            <person name="Takenaka M."/>
            <person name="Takezawa D."/>
            <person name="Tomogane H."/>
            <person name="Tsuzuki M."/>
            <person name="Ueda T."/>
            <person name="Umeda M."/>
            <person name="Ward J.M."/>
            <person name="Watanabe Y."/>
            <person name="Yazaki K."/>
            <person name="Yokoyama R."/>
            <person name="Yoshitake Y."/>
            <person name="Yotsui I."/>
            <person name="Zachgo S."/>
            <person name="Schmutz J."/>
        </authorList>
    </citation>
    <scope>NUCLEOTIDE SEQUENCE [LARGE SCALE GENOMIC DNA]</scope>
    <source>
        <strain evidence="3">Tak-1</strain>
    </source>
</reference>
<feature type="chain" id="PRO_5015316756" description="MATH domain-containing protein" evidence="1">
    <location>
        <begin position="27"/>
        <end position="110"/>
    </location>
</feature>
<evidence type="ECO:0000313" key="3">
    <source>
        <dbReference type="Proteomes" id="UP000244005"/>
    </source>
</evidence>
<dbReference type="AlphaFoldDB" id="A0A2R6XWD7"/>
<name>A0A2R6XWD7_MARPO</name>
<organism evidence="2 3">
    <name type="scientific">Marchantia polymorpha</name>
    <name type="common">Common liverwort</name>
    <name type="synonym">Marchantia aquatica</name>
    <dbReference type="NCBI Taxonomy" id="3197"/>
    <lineage>
        <taxon>Eukaryota</taxon>
        <taxon>Viridiplantae</taxon>
        <taxon>Streptophyta</taxon>
        <taxon>Embryophyta</taxon>
        <taxon>Marchantiophyta</taxon>
        <taxon>Marchantiopsida</taxon>
        <taxon>Marchantiidae</taxon>
        <taxon>Marchantiales</taxon>
        <taxon>Marchantiaceae</taxon>
        <taxon>Marchantia</taxon>
    </lineage>
</organism>
<proteinExistence type="predicted"/>
<keyword evidence="3" id="KW-1185">Reference proteome</keyword>
<evidence type="ECO:0000256" key="1">
    <source>
        <dbReference type="SAM" id="SignalP"/>
    </source>
</evidence>
<evidence type="ECO:0000313" key="2">
    <source>
        <dbReference type="EMBL" id="PTQ50423.1"/>
    </source>
</evidence>
<accession>A0A2R6XWD7</accession>
<dbReference type="Gramene" id="Mp1g20590.1">
    <property type="protein sequence ID" value="Mp1g20590.1.cds1"/>
    <property type="gene ID" value="Mp1g20590"/>
</dbReference>
<gene>
    <name evidence="2" type="ORF">MARPO_0001s0395</name>
</gene>
<evidence type="ECO:0008006" key="4">
    <source>
        <dbReference type="Google" id="ProtNLM"/>
    </source>
</evidence>
<feature type="signal peptide" evidence="1">
    <location>
        <begin position="1"/>
        <end position="26"/>
    </location>
</feature>
<protein>
    <recommendedName>
        <fullName evidence="4">MATH domain-containing protein</fullName>
    </recommendedName>
</protein>
<keyword evidence="1" id="KW-0732">Signal</keyword>
<sequence length="110" mass="12013">MSWKVTGFTKVFIASLFLDFPAYSFSEVPGKEDTGRDYRGSRVFNGLEWNAKLDGCAQHILIFTLVREGAESVTVVLPIRLTDLGNAARLPSPACCLPVCLGQAPLHLLS</sequence>